<dbReference type="InterPro" id="IPR041599">
    <property type="entry name" value="Gp138_N"/>
</dbReference>
<dbReference type="Gene3D" id="2.40.50.230">
    <property type="entry name" value="Gp5 N-terminal domain"/>
    <property type="match status" value="1"/>
</dbReference>
<reference evidence="2 3" key="1">
    <citation type="submission" date="2016-05" db="EMBL/GenBank/DDBJ databases">
        <title>Microbial solvent formation.</title>
        <authorList>
            <person name="Poehlein A."/>
            <person name="Montoya Solano J.D."/>
            <person name="Flitsch S."/>
            <person name="Krabben P."/>
            <person name="Duerre P."/>
            <person name="Daniel R."/>
        </authorList>
    </citation>
    <scope>NUCLEOTIDE SEQUENCE [LARGE SCALE GENOMIC DNA]</scope>
    <source>
        <strain evidence="2 3">DSM 2619</strain>
    </source>
</reference>
<proteinExistence type="predicted"/>
<evidence type="ECO:0000313" key="2">
    <source>
        <dbReference type="EMBL" id="OOM74005.1"/>
    </source>
</evidence>
<dbReference type="STRING" id="29367.CLPUN_42430"/>
<name>A0A1S8T975_9CLOT</name>
<feature type="domain" description="Phage protein Gp138 N-terminal" evidence="1">
    <location>
        <begin position="32"/>
        <end position="132"/>
    </location>
</feature>
<gene>
    <name evidence="2" type="ORF">CLPUN_42430</name>
</gene>
<protein>
    <recommendedName>
        <fullName evidence="1">Phage protein Gp138 N-terminal domain-containing protein</fullName>
    </recommendedName>
</protein>
<dbReference type="OrthoDB" id="1903830at2"/>
<sequence length="196" mass="22042">MSRNVSEIIGSEDEMYRGMGDNWKNVLRVACPGIIQNFDPHTQTVTVKPALRENVTKEDFSKEWMDVPLLLDVPIVIPRSGRYSLTMPIKTGDECLVIFLDSCMDAWFTHGGIQNQMEKRRHDLSDAIAIIGLYSQPNVISNYSTNSCQLRNNSGTSYIELKDNEINLHSDKIVLNGVIWDTHTHSGVHGETSGPH</sequence>
<organism evidence="2 3">
    <name type="scientific">Clostridium puniceum</name>
    <dbReference type="NCBI Taxonomy" id="29367"/>
    <lineage>
        <taxon>Bacteria</taxon>
        <taxon>Bacillati</taxon>
        <taxon>Bacillota</taxon>
        <taxon>Clostridia</taxon>
        <taxon>Eubacteriales</taxon>
        <taxon>Clostridiaceae</taxon>
        <taxon>Clostridium</taxon>
    </lineage>
</organism>
<accession>A0A1S8T975</accession>
<comment type="caution">
    <text evidence="2">The sequence shown here is derived from an EMBL/GenBank/DDBJ whole genome shotgun (WGS) entry which is preliminary data.</text>
</comment>
<dbReference type="AlphaFoldDB" id="A0A1S8T975"/>
<dbReference type="Pfam" id="PF18352">
    <property type="entry name" value="Gp138_N"/>
    <property type="match status" value="1"/>
</dbReference>
<dbReference type="RefSeq" id="WP_077849189.1">
    <property type="nucleotide sequence ID" value="NZ_LZZM01000206.1"/>
</dbReference>
<keyword evidence="3" id="KW-1185">Reference proteome</keyword>
<evidence type="ECO:0000313" key="3">
    <source>
        <dbReference type="Proteomes" id="UP000190890"/>
    </source>
</evidence>
<dbReference type="InterPro" id="IPR037026">
    <property type="entry name" value="Vgr_OB-fold_dom_sf"/>
</dbReference>
<dbReference type="Proteomes" id="UP000190890">
    <property type="component" value="Unassembled WGS sequence"/>
</dbReference>
<evidence type="ECO:0000259" key="1">
    <source>
        <dbReference type="Pfam" id="PF18352"/>
    </source>
</evidence>
<dbReference type="EMBL" id="LZZM01000206">
    <property type="protein sequence ID" value="OOM74005.1"/>
    <property type="molecule type" value="Genomic_DNA"/>
</dbReference>